<feature type="transmembrane region" description="Helical" evidence="9">
    <location>
        <begin position="222"/>
        <end position="245"/>
    </location>
</feature>
<evidence type="ECO:0000256" key="8">
    <source>
        <dbReference type="PROSITE-ProRule" id="PRU00175"/>
    </source>
</evidence>
<dbReference type="PANTHER" id="PTHR46539">
    <property type="entry name" value="E3 UBIQUITIN-PROTEIN LIGASE ATL42"/>
    <property type="match status" value="1"/>
</dbReference>
<dbReference type="InterPro" id="IPR013083">
    <property type="entry name" value="Znf_RING/FYVE/PHD"/>
</dbReference>
<keyword evidence="4 8" id="KW-0863">Zinc-finger</keyword>
<dbReference type="SMART" id="SM00184">
    <property type="entry name" value="RING"/>
    <property type="match status" value="1"/>
</dbReference>
<evidence type="ECO:0000256" key="4">
    <source>
        <dbReference type="ARBA" id="ARBA00022771"/>
    </source>
</evidence>
<evidence type="ECO:0000256" key="1">
    <source>
        <dbReference type="ARBA" id="ARBA00004370"/>
    </source>
</evidence>
<organism evidence="11 12">
    <name type="scientific">Limulus polyphemus</name>
    <name type="common">Atlantic horseshoe crab</name>
    <dbReference type="NCBI Taxonomy" id="6850"/>
    <lineage>
        <taxon>Eukaryota</taxon>
        <taxon>Metazoa</taxon>
        <taxon>Ecdysozoa</taxon>
        <taxon>Arthropoda</taxon>
        <taxon>Chelicerata</taxon>
        <taxon>Merostomata</taxon>
        <taxon>Xiphosura</taxon>
        <taxon>Limulidae</taxon>
        <taxon>Limulus</taxon>
    </lineage>
</organism>
<dbReference type="Proteomes" id="UP000694941">
    <property type="component" value="Unplaced"/>
</dbReference>
<comment type="subcellular location">
    <subcellularLocation>
        <location evidence="1">Membrane</location>
    </subcellularLocation>
</comment>
<dbReference type="RefSeq" id="XP_013780145.1">
    <property type="nucleotide sequence ID" value="XM_013924691.2"/>
</dbReference>
<keyword evidence="7 9" id="KW-0472">Membrane</keyword>
<dbReference type="PROSITE" id="PS50089">
    <property type="entry name" value="ZF_RING_2"/>
    <property type="match status" value="1"/>
</dbReference>
<sequence>MYQCITCSCWFYFIPLLVFIDIFGSFGNCEFTYGYGPQEYALALINITYTHPLTGKIYYDKSKIGKFNIGKIEPASGVVIHVSSNNHTTHDGCERFDSDIIPREPWIALISHGRCKDTIKLQHAMMSNATAAVIYSSEYNSFGLKLQHQDGPSMKPSEMGYIRHLLHEMLYIPVFDMVSVLINKEDGEKIARIADNGTRVEMHITVGTPYTYHYANINRTSVLFVSISFIILMIISLAWLVFYYVQRFRYMHAKEILAKRLCNAAKKALDKIPVKTLKAGDLEAGGELECCAVCIEMFKVGEVARTLPCKHTFHKSCVDPWLIDQRSCPMCKMDILEHYGLMFKGSHDNVLNMDEMDLSSLQHGEDLEVVHVPIHQQPVACQGCNEVGSPSRSTTSDIELTVGNCSLFSPLQSPTVTSDCSPSSLSHNKQVIKGDNELSSSTQQEIGPNEQLRTLTVVKTP</sequence>
<keyword evidence="11" id="KW-1185">Reference proteome</keyword>
<reference evidence="12" key="1">
    <citation type="submission" date="2025-08" db="UniProtKB">
        <authorList>
            <consortium name="RefSeq"/>
        </authorList>
    </citation>
    <scope>IDENTIFICATION</scope>
    <source>
        <tissue evidence="12">Muscle</tissue>
    </source>
</reference>
<proteinExistence type="predicted"/>
<evidence type="ECO:0000256" key="7">
    <source>
        <dbReference type="ARBA" id="ARBA00023136"/>
    </source>
</evidence>
<dbReference type="PANTHER" id="PTHR46539:SF23">
    <property type="entry name" value="RING-TYPE DOMAIN-CONTAINING PROTEIN"/>
    <property type="match status" value="1"/>
</dbReference>
<protein>
    <submittedName>
        <fullName evidence="12">RING finger protein 150-like isoform X1</fullName>
    </submittedName>
</protein>
<gene>
    <name evidence="12" type="primary">LOC106464546</name>
</gene>
<dbReference type="InterPro" id="IPR001841">
    <property type="entry name" value="Znf_RING"/>
</dbReference>
<keyword evidence="5" id="KW-0862">Zinc</keyword>
<evidence type="ECO:0000313" key="12">
    <source>
        <dbReference type="RefSeq" id="XP_013780145.1"/>
    </source>
</evidence>
<evidence type="ECO:0000259" key="10">
    <source>
        <dbReference type="PROSITE" id="PS50089"/>
    </source>
</evidence>
<evidence type="ECO:0000256" key="5">
    <source>
        <dbReference type="ARBA" id="ARBA00022833"/>
    </source>
</evidence>
<evidence type="ECO:0000313" key="11">
    <source>
        <dbReference type="Proteomes" id="UP000694941"/>
    </source>
</evidence>
<keyword evidence="3" id="KW-0479">Metal-binding</keyword>
<name>A0ABM1BE44_LIMPO</name>
<evidence type="ECO:0000256" key="6">
    <source>
        <dbReference type="ARBA" id="ARBA00022989"/>
    </source>
</evidence>
<evidence type="ECO:0000256" key="3">
    <source>
        <dbReference type="ARBA" id="ARBA00022723"/>
    </source>
</evidence>
<evidence type="ECO:0000256" key="2">
    <source>
        <dbReference type="ARBA" id="ARBA00022692"/>
    </source>
</evidence>
<dbReference type="SUPFAM" id="SSF57850">
    <property type="entry name" value="RING/U-box"/>
    <property type="match status" value="1"/>
</dbReference>
<dbReference type="Pfam" id="PF13639">
    <property type="entry name" value="zf-RING_2"/>
    <property type="match status" value="1"/>
</dbReference>
<keyword evidence="2 9" id="KW-0812">Transmembrane</keyword>
<dbReference type="Gene3D" id="3.30.40.10">
    <property type="entry name" value="Zinc/RING finger domain, C3HC4 (zinc finger)"/>
    <property type="match status" value="1"/>
</dbReference>
<keyword evidence="6 9" id="KW-1133">Transmembrane helix</keyword>
<accession>A0ABM1BE44</accession>
<feature type="domain" description="RING-type" evidence="10">
    <location>
        <begin position="291"/>
        <end position="332"/>
    </location>
</feature>
<evidence type="ECO:0000256" key="9">
    <source>
        <dbReference type="SAM" id="Phobius"/>
    </source>
</evidence>
<dbReference type="Gene3D" id="3.50.30.30">
    <property type="match status" value="1"/>
</dbReference>
<dbReference type="GeneID" id="106464546"/>